<evidence type="ECO:0000256" key="5">
    <source>
        <dbReference type="ARBA" id="ARBA00022454"/>
    </source>
</evidence>
<dbReference type="RefSeq" id="XP_032801601.1">
    <property type="nucleotide sequence ID" value="XM_032945710.1"/>
</dbReference>
<evidence type="ECO:0000313" key="20">
    <source>
        <dbReference type="RefSeq" id="XP_032801603.1"/>
    </source>
</evidence>
<accession>A0AAJ7SNF9</accession>
<evidence type="ECO:0000256" key="15">
    <source>
        <dbReference type="SAM" id="MobiDB-lite"/>
    </source>
</evidence>
<keyword evidence="5" id="KW-0158">Chromosome</keyword>
<feature type="domain" description="BRCT" evidence="16">
    <location>
        <begin position="122"/>
        <end position="176"/>
    </location>
</feature>
<dbReference type="InterPro" id="IPR049936">
    <property type="entry name" value="TopBP1_BRCT_8"/>
</dbReference>
<feature type="domain" description="BRCT" evidence="16">
    <location>
        <begin position="1300"/>
        <end position="1392"/>
    </location>
</feature>
<keyword evidence="11" id="KW-0234">DNA repair</keyword>
<evidence type="ECO:0000256" key="9">
    <source>
        <dbReference type="ARBA" id="ARBA00022763"/>
    </source>
</evidence>
<reference evidence="18 19" key="1">
    <citation type="submission" date="2025-04" db="UniProtKB">
        <authorList>
            <consortium name="RefSeq"/>
        </authorList>
    </citation>
    <scope>IDENTIFICATION</scope>
    <source>
        <tissue evidence="18 19">Sperm</tissue>
    </source>
</reference>
<dbReference type="PROSITE" id="PS50172">
    <property type="entry name" value="BRCT"/>
    <property type="match status" value="7"/>
</dbReference>
<evidence type="ECO:0000313" key="19">
    <source>
        <dbReference type="RefSeq" id="XP_032801602.1"/>
    </source>
</evidence>
<feature type="domain" description="BRCT" evidence="16">
    <location>
        <begin position="953"/>
        <end position="1044"/>
    </location>
</feature>
<dbReference type="FunFam" id="3.40.50.10190:FF:000018">
    <property type="entry name" value="DNA topoisomerase 2-binding protein 1"/>
    <property type="match status" value="1"/>
</dbReference>
<name>A0AAJ7SNF9_PETMA</name>
<keyword evidence="17" id="KW-1185">Reference proteome</keyword>
<evidence type="ECO:0000256" key="13">
    <source>
        <dbReference type="ARBA" id="ARBA00023242"/>
    </source>
</evidence>
<dbReference type="GO" id="GO:0005813">
    <property type="term" value="C:centrosome"/>
    <property type="evidence" value="ECO:0007669"/>
    <property type="project" value="UniProtKB-SubCell"/>
</dbReference>
<dbReference type="FunFam" id="3.40.50.10190:FF:000010">
    <property type="entry name" value="DNA topoisomerase II binding protein 1"/>
    <property type="match status" value="1"/>
</dbReference>
<dbReference type="FunFam" id="3.40.50.10190:FF:000021">
    <property type="entry name" value="DNA topoisomerase II binding protein 1"/>
    <property type="match status" value="1"/>
</dbReference>
<dbReference type="Pfam" id="PF12738">
    <property type="entry name" value="PTCB-BRCT"/>
    <property type="match status" value="1"/>
</dbReference>
<feature type="region of interest" description="Disordered" evidence="15">
    <location>
        <begin position="1068"/>
        <end position="1087"/>
    </location>
</feature>
<dbReference type="FunFam" id="3.40.50.10190:FF:000028">
    <property type="entry name" value="DNA topoisomerase 2-binding protein 1 isoform X1"/>
    <property type="match status" value="1"/>
</dbReference>
<evidence type="ECO:0000256" key="14">
    <source>
        <dbReference type="ARBA" id="ARBA00061360"/>
    </source>
</evidence>
<dbReference type="PANTHER" id="PTHR13561">
    <property type="entry name" value="DNA REPLICATION REGULATOR DPB11-RELATED"/>
    <property type="match status" value="1"/>
</dbReference>
<dbReference type="Gene3D" id="3.40.50.10190">
    <property type="entry name" value="BRCT domain"/>
    <property type="match status" value="9"/>
</dbReference>
<feature type="compositionally biased region" description="Low complexity" evidence="15">
    <location>
        <begin position="298"/>
        <end position="313"/>
    </location>
</feature>
<dbReference type="RefSeq" id="XP_032801602.1">
    <property type="nucleotide sequence ID" value="XM_032945711.1"/>
</dbReference>
<dbReference type="CDD" id="cd18434">
    <property type="entry name" value="BRCT_TopBP1_rpt5"/>
    <property type="match status" value="1"/>
</dbReference>
<dbReference type="PANTHER" id="PTHR13561:SF20">
    <property type="entry name" value="DNA TOPOISOMERASE 2-BINDING PROTEIN 1"/>
    <property type="match status" value="1"/>
</dbReference>
<dbReference type="FunFam" id="3.40.50.10190:FF:000020">
    <property type="entry name" value="DNA topoisomerase II binding protein 1"/>
    <property type="match status" value="1"/>
</dbReference>
<feature type="domain" description="BRCT" evidence="16">
    <location>
        <begin position="196"/>
        <end position="285"/>
    </location>
</feature>
<feature type="region of interest" description="Disordered" evidence="15">
    <location>
        <begin position="1531"/>
        <end position="1564"/>
    </location>
</feature>
<dbReference type="RefSeq" id="XP_032801605.1">
    <property type="nucleotide sequence ID" value="XM_032945714.1"/>
</dbReference>
<keyword evidence="9" id="KW-0227">DNA damage</keyword>
<evidence type="ECO:0000256" key="11">
    <source>
        <dbReference type="ARBA" id="ARBA00023204"/>
    </source>
</evidence>
<evidence type="ECO:0000256" key="8">
    <source>
        <dbReference type="ARBA" id="ARBA00022737"/>
    </source>
</evidence>
<dbReference type="GO" id="GO:0006270">
    <property type="term" value="P:DNA replication initiation"/>
    <property type="evidence" value="ECO:0007669"/>
    <property type="project" value="TreeGrafter"/>
</dbReference>
<feature type="region of interest" description="Disordered" evidence="15">
    <location>
        <begin position="755"/>
        <end position="784"/>
    </location>
</feature>
<keyword evidence="7" id="KW-0597">Phosphoprotein</keyword>
<dbReference type="CTD" id="11073"/>
<dbReference type="Pfam" id="PF21298">
    <property type="entry name" value="TopBP1_BRCT0"/>
    <property type="match status" value="1"/>
</dbReference>
<keyword evidence="13" id="KW-0539">Nucleus</keyword>
<dbReference type="InterPro" id="IPR049542">
    <property type="entry name" value="TopBP1-like_BRCT0"/>
</dbReference>
<dbReference type="CDD" id="cd17737">
    <property type="entry name" value="BRCT_TopBP1_rpt1"/>
    <property type="match status" value="1"/>
</dbReference>
<dbReference type="CDD" id="cd17718">
    <property type="entry name" value="BRCT_TopBP1_rpt3"/>
    <property type="match status" value="1"/>
</dbReference>
<dbReference type="Pfam" id="PF23294">
    <property type="entry name" value="BRCT_TopB1_SLF1"/>
    <property type="match status" value="1"/>
</dbReference>
<dbReference type="CDD" id="cd17738">
    <property type="entry name" value="BRCT_TopBP1_rpt7"/>
    <property type="match status" value="1"/>
</dbReference>
<gene>
    <name evidence="18 19 20 21" type="primary">TOPBP1</name>
</gene>
<feature type="compositionally biased region" description="Pro residues" evidence="15">
    <location>
        <begin position="1284"/>
        <end position="1293"/>
    </location>
</feature>
<feature type="domain" description="BRCT" evidence="16">
    <location>
        <begin position="366"/>
        <end position="456"/>
    </location>
</feature>
<dbReference type="GO" id="GO:0005694">
    <property type="term" value="C:chromosome"/>
    <property type="evidence" value="ECO:0007669"/>
    <property type="project" value="UniProtKB-SubCell"/>
</dbReference>
<feature type="domain" description="BRCT" evidence="16">
    <location>
        <begin position="663"/>
        <end position="760"/>
    </location>
</feature>
<evidence type="ECO:0000313" key="17">
    <source>
        <dbReference type="Proteomes" id="UP001318040"/>
    </source>
</evidence>
<dbReference type="InterPro" id="IPR057595">
    <property type="entry name" value="TopB1_SLF1_BRCT"/>
</dbReference>
<dbReference type="InterPro" id="IPR036420">
    <property type="entry name" value="BRCT_dom_sf"/>
</dbReference>
<evidence type="ECO:0000313" key="18">
    <source>
        <dbReference type="RefSeq" id="XP_032801601.1"/>
    </source>
</evidence>
<dbReference type="KEGG" id="pmrn:116938532"/>
<dbReference type="RefSeq" id="XP_032801603.1">
    <property type="nucleotide sequence ID" value="XM_032945712.1"/>
</dbReference>
<dbReference type="GeneID" id="116938532"/>
<comment type="subcellular location">
    <subcellularLocation>
        <location evidence="2">Chromosome</location>
    </subcellularLocation>
    <subcellularLocation>
        <location evidence="3">Cytoplasm</location>
        <location evidence="3">Cytoskeleton</location>
        <location evidence="3">Microtubule organizing center</location>
        <location evidence="3">Centrosome</location>
    </subcellularLocation>
    <subcellularLocation>
        <location evidence="4">Cytoplasm</location>
        <location evidence="4">Cytoskeleton</location>
        <location evidence="4">Spindle pole</location>
    </subcellularLocation>
    <subcellularLocation>
        <location evidence="1">Nucleus</location>
    </subcellularLocation>
</comment>
<dbReference type="GO" id="GO:0000922">
    <property type="term" value="C:spindle pole"/>
    <property type="evidence" value="ECO:0007669"/>
    <property type="project" value="UniProtKB-SubCell"/>
</dbReference>
<feature type="compositionally biased region" description="Polar residues" evidence="15">
    <location>
        <begin position="1145"/>
        <end position="1160"/>
    </location>
</feature>
<dbReference type="GO" id="GO:0005634">
    <property type="term" value="C:nucleus"/>
    <property type="evidence" value="ECO:0007669"/>
    <property type="project" value="UniProtKB-SubCell"/>
</dbReference>
<sequence length="1564" mass="171873">MTKRSAEKLFVKFVEDNENESKYFKEAYEKICKIQSESLLQRVDAAKVLTLKEKDRSLYVCDPFHGVAFDHLVKMGCRVVGPQVVLFCLDRERCVPKAEHPVYNMALADAVLSCTNLDKDVREEMHRLIGLMGGRVLRDFTSAVTHLVAGEVGSKKYLVAASLKKPIMLVSWITTCWEASQERMVCGTDNEWLEKHMCPPLQGCMLSVTGLSTQERRDIQRLVTKHGGTYSGELKMNECTHLIVHKPHGQKYEFARKWNVACVTVQWLHDSVERGACQDESLYSVLPLDDIEGGPQEPSTSTPSPSRGRPGSCAMSNVSSISNISMSRINETVSTTSMATRLEVMAMGARAEVDELDSLDPAHLYGLDSLLDGCKIFVCGFSGKRLEKLRRLVNLGGGVRYNQNSADVTHIIVGDRGRERDLTLVQENSMRNVVTAKWLVDCFTQRRLLPTELYLHPDYTAPEEILLQAPLAPVASAPSQQRVPPLTAQGPAGRGRGIRSNAGDGMERTDDELMLQYSQSTADGMVSRNATDRTYTEESHTNTTIINAMPSTRLLASMATKGDSTLCEDSGAGIFSGKRFAVVGFSADEESELALLVSEHGGKMLPKNSRAVAHYAVVPLLGCEVENTVHEVVTNTWLVMCVEQQKLLELNSNPLFTPVPVLEGHYPLSACVLSISQFTGTERDSLIFLAERLGARVQEFFVRKANPKKNMHASTHLLVREASGCKFEAAIKWDLPAVGVGWLLESARKGCRAKEHRHTVRLAQTTEPGTPVSAGQSREQEMPNAAPVVDAAHTPTDSSLALESKFVTPLDFNRFRSKTFHNVLAAERDGTASSEAAAAMDPKVGAVVGKAASDKDTARKVAGGGSGSEAPQDTPSKFLCRDKLIKPCFDVKDSLKALESPEGGQGAADRSASGTPLSQLFRNNLNVALANSTRPVDPASPVLPKAVQREQKETTSILSGVVICVSKKLSKRQAELNSIAASLGAEYRWSFDEEVTHFVYQGRANDNSQEYRVVRDRGIHVVSEHWLHACAQEQKHVAETLYPHSYNPSLSLDLSAVQQPQRVTRTLRRHPGSCAVNSQDLDTEEEDEYIAQHGKHSNQQYEQSKDTIIGKNDALATLELRENLQQQLQEIMMATKAGAIGPSRLGTNSPQPQQDTSSGAMRSGRISRSRTWDNVRSSPAPLDTHSEQSQGDQITWDDPTAREERARLATQLHCGAMNSTPGPTSGPPPDPIPTSSTAKQQPPLVQPALANVEKSKQEVPEQAVKLPAGPDSTPQAPSIAFPLANPPVAPQPPETESGGHEGDAIQPHRYFQLSSMSAQERIDYLQLIEQLGGVVLDKQYFDPSCSHIIVGNPLRNEKYLASMAAGKWVLHKSYLEACRAMGRFVQEEEYEWGSSHILDALANLTTQQRRLATAAMRWRKKLQLQRRQEPGAQVGAFGGWKVILNIEQSKESGFRRLLQSGGAEVLSSGEAQALEEATHLFVDVARLRSEEVRTGLLQAAAQHVHCLRPEYIADFLIMDSPPNLEQYYIPDGPALQAGEESGPSTARKRKATDSALKEKRSRLQ</sequence>
<dbReference type="InterPro" id="IPR001357">
    <property type="entry name" value="BRCT_dom"/>
</dbReference>
<organism evidence="17 19">
    <name type="scientific">Petromyzon marinus</name>
    <name type="common">Sea lamprey</name>
    <dbReference type="NCBI Taxonomy" id="7757"/>
    <lineage>
        <taxon>Eukaryota</taxon>
        <taxon>Metazoa</taxon>
        <taxon>Chordata</taxon>
        <taxon>Craniata</taxon>
        <taxon>Vertebrata</taxon>
        <taxon>Cyclostomata</taxon>
        <taxon>Hyperoartia</taxon>
        <taxon>Petromyzontiformes</taxon>
        <taxon>Petromyzontidae</taxon>
        <taxon>Petromyzon</taxon>
    </lineage>
</organism>
<dbReference type="FunFam" id="3.40.50.10190:FF:000023">
    <property type="entry name" value="DNA topoisomerase II binding protein 1"/>
    <property type="match status" value="1"/>
</dbReference>
<evidence type="ECO:0000259" key="16">
    <source>
        <dbReference type="PROSITE" id="PS50172"/>
    </source>
</evidence>
<dbReference type="InterPro" id="IPR044737">
    <property type="entry name" value="TopBP1_BRCT_1"/>
</dbReference>
<evidence type="ECO:0000256" key="4">
    <source>
        <dbReference type="ARBA" id="ARBA00004647"/>
    </source>
</evidence>
<dbReference type="CDD" id="cd17731">
    <property type="entry name" value="BRCT_TopBP1_rpt2_like"/>
    <property type="match status" value="1"/>
</dbReference>
<feature type="region of interest" description="Disordered" evidence="15">
    <location>
        <begin position="850"/>
        <end position="875"/>
    </location>
</feature>
<evidence type="ECO:0000256" key="1">
    <source>
        <dbReference type="ARBA" id="ARBA00004123"/>
    </source>
</evidence>
<evidence type="ECO:0000313" key="21">
    <source>
        <dbReference type="RefSeq" id="XP_032801605.1"/>
    </source>
</evidence>
<dbReference type="GO" id="GO:0006281">
    <property type="term" value="P:DNA repair"/>
    <property type="evidence" value="ECO:0007669"/>
    <property type="project" value="UniProtKB-KW"/>
</dbReference>
<evidence type="ECO:0000256" key="10">
    <source>
        <dbReference type="ARBA" id="ARBA00023125"/>
    </source>
</evidence>
<keyword evidence="8" id="KW-0677">Repeat</keyword>
<evidence type="ECO:0000256" key="2">
    <source>
        <dbReference type="ARBA" id="ARBA00004286"/>
    </source>
</evidence>
<feature type="region of interest" description="Disordered" evidence="15">
    <location>
        <begin position="1215"/>
        <end position="1304"/>
    </location>
</feature>
<dbReference type="SUPFAM" id="SSF52113">
    <property type="entry name" value="BRCT domain"/>
    <property type="match status" value="7"/>
</dbReference>
<dbReference type="GO" id="GO:0003677">
    <property type="term" value="F:DNA binding"/>
    <property type="evidence" value="ECO:0007669"/>
    <property type="project" value="UniProtKB-KW"/>
</dbReference>
<comment type="similarity">
    <text evidence="14">Belongs to the TOPBP1 family.</text>
</comment>
<evidence type="ECO:0000256" key="12">
    <source>
        <dbReference type="ARBA" id="ARBA00023212"/>
    </source>
</evidence>
<protein>
    <submittedName>
        <fullName evidence="18 19">DNA topoisomerase 2-binding protein 1 isoform X1</fullName>
    </submittedName>
</protein>
<dbReference type="GO" id="GO:0007095">
    <property type="term" value="P:mitotic G2 DNA damage checkpoint signaling"/>
    <property type="evidence" value="ECO:0007669"/>
    <property type="project" value="TreeGrafter"/>
</dbReference>
<dbReference type="InterPro" id="IPR059215">
    <property type="entry name" value="BRCT2_TopBP1-like"/>
</dbReference>
<dbReference type="Proteomes" id="UP001318040">
    <property type="component" value="Chromosome 4"/>
</dbReference>
<dbReference type="CDD" id="cd17749">
    <property type="entry name" value="BRCT_TopBP1_rpt4"/>
    <property type="match status" value="1"/>
</dbReference>
<dbReference type="CDD" id="cd17728">
    <property type="entry name" value="BRCT_TopBP1_rpt8"/>
    <property type="match status" value="1"/>
</dbReference>
<dbReference type="CDD" id="cd17727">
    <property type="entry name" value="BRCT_TopBP1_rpt6"/>
    <property type="match status" value="1"/>
</dbReference>
<dbReference type="GO" id="GO:0033314">
    <property type="term" value="P:mitotic DNA replication checkpoint signaling"/>
    <property type="evidence" value="ECO:0007669"/>
    <property type="project" value="TreeGrafter"/>
</dbReference>
<keyword evidence="6" id="KW-0963">Cytoplasm</keyword>
<feature type="region of interest" description="Disordered" evidence="15">
    <location>
        <begin position="476"/>
        <end position="507"/>
    </location>
</feature>
<feature type="region of interest" description="Disordered" evidence="15">
    <location>
        <begin position="288"/>
        <end position="313"/>
    </location>
</feature>
<feature type="region of interest" description="Disordered" evidence="15">
    <location>
        <begin position="1140"/>
        <end position="1195"/>
    </location>
</feature>
<dbReference type="Pfam" id="PF00533">
    <property type="entry name" value="BRCT"/>
    <property type="match status" value="5"/>
</dbReference>
<evidence type="ECO:0000256" key="3">
    <source>
        <dbReference type="ARBA" id="ARBA00004300"/>
    </source>
</evidence>
<keyword evidence="12" id="KW-0206">Cytoskeleton</keyword>
<feature type="compositionally biased region" description="Polar residues" evidence="15">
    <location>
        <begin position="762"/>
        <end position="777"/>
    </location>
</feature>
<evidence type="ECO:0000256" key="7">
    <source>
        <dbReference type="ARBA" id="ARBA00022553"/>
    </source>
</evidence>
<proteinExistence type="inferred from homology"/>
<keyword evidence="10" id="KW-0238">DNA-binding</keyword>
<evidence type="ECO:0000256" key="6">
    <source>
        <dbReference type="ARBA" id="ARBA00022490"/>
    </source>
</evidence>
<feature type="domain" description="BRCT" evidence="16">
    <location>
        <begin position="570"/>
        <end position="655"/>
    </location>
</feature>
<dbReference type="FunFam" id="3.40.50.10190:FF:000029">
    <property type="entry name" value="DNA topoisomerase II binding protein 1"/>
    <property type="match status" value="1"/>
</dbReference>
<dbReference type="SMART" id="SM00292">
    <property type="entry name" value="BRCT"/>
    <property type="match status" value="9"/>
</dbReference>